<evidence type="ECO:0000256" key="1">
    <source>
        <dbReference type="RuleBase" id="RU003682"/>
    </source>
</evidence>
<keyword evidence="1" id="KW-0408">Iron</keyword>
<feature type="region of interest" description="Disordered" evidence="2">
    <location>
        <begin position="304"/>
        <end position="333"/>
    </location>
</feature>
<evidence type="ECO:0000256" key="2">
    <source>
        <dbReference type="SAM" id="MobiDB-lite"/>
    </source>
</evidence>
<dbReference type="PANTHER" id="PTHR47990">
    <property type="entry name" value="2-OXOGLUTARATE (2OG) AND FE(II)-DEPENDENT OXYGENASE SUPERFAMILY PROTEIN-RELATED"/>
    <property type="match status" value="1"/>
</dbReference>
<dbReference type="InterPro" id="IPR044861">
    <property type="entry name" value="IPNS-like_FE2OG_OXY"/>
</dbReference>
<dbReference type="InterPro" id="IPR050231">
    <property type="entry name" value="Iron_ascorbate_oxido_reductase"/>
</dbReference>
<feature type="domain" description="Fe2OG dioxygenase" evidence="3">
    <location>
        <begin position="183"/>
        <end position="290"/>
    </location>
</feature>
<proteinExistence type="inferred from homology"/>
<dbReference type="InterPro" id="IPR027443">
    <property type="entry name" value="IPNS-like_sf"/>
</dbReference>
<dbReference type="InterPro" id="IPR005123">
    <property type="entry name" value="Oxoglu/Fe-dep_dioxygenase_dom"/>
</dbReference>
<gene>
    <name evidence="4" type="ORF">KSP40_PGU015187</name>
</gene>
<name>A0ABR2LDD1_9ASPA</name>
<dbReference type="PROSITE" id="PS51471">
    <property type="entry name" value="FE2OG_OXY"/>
    <property type="match status" value="1"/>
</dbReference>
<dbReference type="Gene3D" id="3.30.470.20">
    <property type="entry name" value="ATP-grasp fold, B domain"/>
    <property type="match status" value="1"/>
</dbReference>
<keyword evidence="1" id="KW-0560">Oxidoreductase</keyword>
<dbReference type="Pfam" id="PF03171">
    <property type="entry name" value="2OG-FeII_Oxy"/>
    <property type="match status" value="1"/>
</dbReference>
<reference evidence="4 5" key="1">
    <citation type="journal article" date="2022" name="Nat. Plants">
        <title>Genomes of leafy and leafless Platanthera orchids illuminate the evolution of mycoheterotrophy.</title>
        <authorList>
            <person name="Li M.H."/>
            <person name="Liu K.W."/>
            <person name="Li Z."/>
            <person name="Lu H.C."/>
            <person name="Ye Q.L."/>
            <person name="Zhang D."/>
            <person name="Wang J.Y."/>
            <person name="Li Y.F."/>
            <person name="Zhong Z.M."/>
            <person name="Liu X."/>
            <person name="Yu X."/>
            <person name="Liu D.K."/>
            <person name="Tu X.D."/>
            <person name="Liu B."/>
            <person name="Hao Y."/>
            <person name="Liao X.Y."/>
            <person name="Jiang Y.T."/>
            <person name="Sun W.H."/>
            <person name="Chen J."/>
            <person name="Chen Y.Q."/>
            <person name="Ai Y."/>
            <person name="Zhai J.W."/>
            <person name="Wu S.S."/>
            <person name="Zhou Z."/>
            <person name="Hsiao Y.Y."/>
            <person name="Wu W.L."/>
            <person name="Chen Y.Y."/>
            <person name="Lin Y.F."/>
            <person name="Hsu J.L."/>
            <person name="Li C.Y."/>
            <person name="Wang Z.W."/>
            <person name="Zhao X."/>
            <person name="Zhong W.Y."/>
            <person name="Ma X.K."/>
            <person name="Ma L."/>
            <person name="Huang J."/>
            <person name="Chen G.Z."/>
            <person name="Huang M.Z."/>
            <person name="Huang L."/>
            <person name="Peng D.H."/>
            <person name="Luo Y.B."/>
            <person name="Zou S.Q."/>
            <person name="Chen S.P."/>
            <person name="Lan S."/>
            <person name="Tsai W.C."/>
            <person name="Van de Peer Y."/>
            <person name="Liu Z.J."/>
        </authorList>
    </citation>
    <scope>NUCLEOTIDE SEQUENCE [LARGE SCALE GENOMIC DNA]</scope>
    <source>
        <strain evidence="4">Lor288</strain>
    </source>
</reference>
<dbReference type="EMBL" id="JBBWWR010000021">
    <property type="protein sequence ID" value="KAK8938075.1"/>
    <property type="molecule type" value="Genomic_DNA"/>
</dbReference>
<dbReference type="SUPFAM" id="SSF51197">
    <property type="entry name" value="Clavaminate synthase-like"/>
    <property type="match status" value="1"/>
</dbReference>
<dbReference type="Gene3D" id="2.60.120.330">
    <property type="entry name" value="B-lactam Antibiotic, Isopenicillin N Synthase, Chain"/>
    <property type="match status" value="1"/>
</dbReference>
<evidence type="ECO:0000313" key="5">
    <source>
        <dbReference type="Proteomes" id="UP001412067"/>
    </source>
</evidence>
<comment type="caution">
    <text evidence="4">The sequence shown here is derived from an EMBL/GenBank/DDBJ whole genome shotgun (WGS) entry which is preliminary data.</text>
</comment>
<dbReference type="Proteomes" id="UP001412067">
    <property type="component" value="Unassembled WGS sequence"/>
</dbReference>
<organism evidence="4 5">
    <name type="scientific">Platanthera guangdongensis</name>
    <dbReference type="NCBI Taxonomy" id="2320717"/>
    <lineage>
        <taxon>Eukaryota</taxon>
        <taxon>Viridiplantae</taxon>
        <taxon>Streptophyta</taxon>
        <taxon>Embryophyta</taxon>
        <taxon>Tracheophyta</taxon>
        <taxon>Spermatophyta</taxon>
        <taxon>Magnoliopsida</taxon>
        <taxon>Liliopsida</taxon>
        <taxon>Asparagales</taxon>
        <taxon>Orchidaceae</taxon>
        <taxon>Orchidoideae</taxon>
        <taxon>Orchideae</taxon>
        <taxon>Orchidinae</taxon>
        <taxon>Platanthera</taxon>
    </lineage>
</organism>
<sequence length="427" mass="47394">MSERVKPSSRISPTPIAPSNSGDRICELLLPSVNPIQMTAGIDEKAIRKDKPEELVAVLAEAKSRHLEVQLLCDQYENVAALHSRDCSVGALDVTCQLFKAYFKLGTVHLCRSVIRSIETAIFFDFEEFPSSYKAAWKFTMKILSLTLAAEYGKHMIRIVRTLFHSLALDLKLDPSLSDLYMNASSGIFRSYRYPCLPECQSYMGMRSHTDSSVLAVVDEDEVGGLQIQQGNTWFSIMPVPDTLIVNIGDMMQVISNDEYRSVDDSLHSVEFSAGLATPQQLVATSLLTSEKKKNKVVLITEESTGSSSSASYKEEPHDPNLSDSSEEARRDTHGEISQMVAPAVGDLIEGEIPTKFSAQVAENVIDISEEGEPAADETKSKAVDHSSEYMIADSEIREGARKEHDDVCDEGNLIKLIRCHLHFWHK</sequence>
<protein>
    <recommendedName>
        <fullName evidence="3">Fe2OG dioxygenase domain-containing protein</fullName>
    </recommendedName>
</protein>
<accession>A0ABR2LDD1</accession>
<keyword evidence="1" id="KW-0479">Metal-binding</keyword>
<feature type="compositionally biased region" description="Basic and acidic residues" evidence="2">
    <location>
        <begin position="313"/>
        <end position="333"/>
    </location>
</feature>
<comment type="similarity">
    <text evidence="1">Belongs to the iron/ascorbate-dependent oxidoreductase family.</text>
</comment>
<evidence type="ECO:0000259" key="3">
    <source>
        <dbReference type="PROSITE" id="PS51471"/>
    </source>
</evidence>
<keyword evidence="5" id="KW-1185">Reference proteome</keyword>
<evidence type="ECO:0000313" key="4">
    <source>
        <dbReference type="EMBL" id="KAK8938075.1"/>
    </source>
</evidence>